<evidence type="ECO:0000256" key="1">
    <source>
        <dbReference type="ARBA" id="ARBA00004196"/>
    </source>
</evidence>
<keyword evidence="9" id="KW-0448">Lipopolysaccharide biosynthesis</keyword>
<dbReference type="NCBIfam" id="NF004388">
    <property type="entry name" value="PRK05749.1-4"/>
    <property type="match status" value="1"/>
</dbReference>
<keyword evidence="6 9" id="KW-0808">Transferase</keyword>
<comment type="subcellular location">
    <subcellularLocation>
        <location evidence="1">Cell envelope</location>
    </subcellularLocation>
    <subcellularLocation>
        <location evidence="9">Cell membrane</location>
    </subcellularLocation>
</comment>
<accession>A0ABS3TX41</accession>
<name>A0ABS3TX41_9PSED</name>
<dbReference type="InterPro" id="IPR007507">
    <property type="entry name" value="Glycos_transf_N"/>
</dbReference>
<keyword evidence="5" id="KW-0997">Cell inner membrane</keyword>
<comment type="catalytic activity">
    <reaction evidence="8 9">
        <text>lipid IVA (E. coli) + CMP-3-deoxy-beta-D-manno-octulosonate = alpha-Kdo-(2-&gt;6)-lipid IVA (E. coli) + CMP + H(+)</text>
        <dbReference type="Rhea" id="RHEA:28066"/>
        <dbReference type="ChEBI" id="CHEBI:15378"/>
        <dbReference type="ChEBI" id="CHEBI:58603"/>
        <dbReference type="ChEBI" id="CHEBI:60364"/>
        <dbReference type="ChEBI" id="CHEBI:60377"/>
        <dbReference type="ChEBI" id="CHEBI:85987"/>
        <dbReference type="EC" id="2.4.99.12"/>
    </reaction>
</comment>
<feature type="domain" description="3-deoxy-D-manno-octulosonic-acid transferase N-terminal" evidence="11">
    <location>
        <begin position="34"/>
        <end position="210"/>
    </location>
</feature>
<evidence type="ECO:0000256" key="7">
    <source>
        <dbReference type="ARBA" id="ARBA00031445"/>
    </source>
</evidence>
<evidence type="ECO:0000256" key="8">
    <source>
        <dbReference type="ARBA" id="ARBA00049183"/>
    </source>
</evidence>
<evidence type="ECO:0000313" key="12">
    <source>
        <dbReference type="EMBL" id="MBO3278232.1"/>
    </source>
</evidence>
<organism evidence="12 13">
    <name type="scientific">Pseudomonas schmalbachii</name>
    <dbReference type="NCBI Taxonomy" id="2816993"/>
    <lineage>
        <taxon>Bacteria</taxon>
        <taxon>Pseudomonadati</taxon>
        <taxon>Pseudomonadota</taxon>
        <taxon>Gammaproteobacteria</taxon>
        <taxon>Pseudomonadales</taxon>
        <taxon>Pseudomonadaceae</taxon>
        <taxon>Pseudomonas</taxon>
    </lineage>
</organism>
<evidence type="ECO:0000256" key="5">
    <source>
        <dbReference type="ARBA" id="ARBA00022519"/>
    </source>
</evidence>
<comment type="similarity">
    <text evidence="9">Belongs to the glycosyltransferase group 1 family.</text>
</comment>
<evidence type="ECO:0000259" key="11">
    <source>
        <dbReference type="Pfam" id="PF04413"/>
    </source>
</evidence>
<dbReference type="RefSeq" id="WP_208316731.1">
    <property type="nucleotide sequence ID" value="NZ_JAELYA010000012.1"/>
</dbReference>
<dbReference type="Proteomes" id="UP000669060">
    <property type="component" value="Unassembled WGS sequence"/>
</dbReference>
<dbReference type="PANTHER" id="PTHR42755">
    <property type="entry name" value="3-DEOXY-MANNO-OCTULOSONATE CYTIDYLYLTRANSFERASE"/>
    <property type="match status" value="1"/>
</dbReference>
<keyword evidence="12" id="KW-0328">Glycosyltransferase</keyword>
<protein>
    <recommendedName>
        <fullName evidence="4 9">3-deoxy-D-manno-octulosonic acid transferase</fullName>
        <shortName evidence="9">Kdo transferase</shortName>
        <ecNumber evidence="3 9">2.4.99.12</ecNumber>
    </recommendedName>
    <alternativeName>
        <fullName evidence="7 9">Lipid IV(A) 3-deoxy-D-manno-octulosonic acid transferase</fullName>
    </alternativeName>
</protein>
<keyword evidence="13" id="KW-1185">Reference proteome</keyword>
<comment type="caution">
    <text evidence="12">The sequence shown here is derived from an EMBL/GenBank/DDBJ whole genome shotgun (WGS) entry which is preliminary data.</text>
</comment>
<dbReference type="InterPro" id="IPR039901">
    <property type="entry name" value="Kdotransferase"/>
</dbReference>
<comment type="pathway">
    <text evidence="2 9">Bacterial outer membrane biogenesis; LPS core biosynthesis.</text>
</comment>
<reference evidence="12 13" key="1">
    <citation type="submission" date="2020-12" db="EMBL/GenBank/DDBJ databases">
        <title>Pseudomonas schmalbachii sp. nov. isolated from millipede gut.</title>
        <authorList>
            <person name="Shelomi M."/>
        </authorList>
    </citation>
    <scope>NUCLEOTIDE SEQUENCE [LARGE SCALE GENOMIC DNA]</scope>
    <source>
        <strain evidence="12 13">Milli4</strain>
    </source>
</reference>
<dbReference type="InterPro" id="IPR001296">
    <property type="entry name" value="Glyco_trans_1"/>
</dbReference>
<evidence type="ECO:0000256" key="3">
    <source>
        <dbReference type="ARBA" id="ARBA00012621"/>
    </source>
</evidence>
<evidence type="ECO:0000256" key="9">
    <source>
        <dbReference type="RuleBase" id="RU365103"/>
    </source>
</evidence>
<evidence type="ECO:0000256" key="6">
    <source>
        <dbReference type="ARBA" id="ARBA00022679"/>
    </source>
</evidence>
<dbReference type="EC" id="2.4.99.12" evidence="3 9"/>
<gene>
    <name evidence="12" type="primary">waaA</name>
    <name evidence="12" type="ORF">JFY56_23685</name>
</gene>
<feature type="domain" description="Glycosyl transferase family 1" evidence="10">
    <location>
        <begin position="299"/>
        <end position="399"/>
    </location>
</feature>
<sequence>MNRTLYTLLIHLGLPLIALRLFLRSRKAPAYARRIGERFSFGLPELRPGGIWVHAVSVGESIAAAPMIKALQARYPQLPITVTCMTPTGSERIRALFGDSVQHCYLPYDLPWAAARFLDRARPKLAVIMETELWPNHIHQCAKRGIPVALANARLSERSARGYARLAGLTRPMLEEMSWFAVQTEAEAERFRRLGARPQCVEVTGSIKFDLTIDPELLARAATLRAEWQATQRPVWIAASTHAGEDEIILDAHRRLLRRYPQALLILVPRHPERFNGMYELCRREGFATVRRSNGEAVTAQTSVLLGDTMGELLFLYALADIAFVGGSLIENGGHNLLEPAALGKPVLSGPHLFNFLEIAAQLREVGALREVNDAAGLAAAVELLWDQPENARRMAEAGLGVLRANQGALKRLLDGLGRLIKVG</sequence>
<dbReference type="PANTHER" id="PTHR42755:SF1">
    <property type="entry name" value="3-DEOXY-D-MANNO-OCTULOSONIC ACID TRANSFERASE, MITOCHONDRIAL-RELATED"/>
    <property type="match status" value="1"/>
</dbReference>
<dbReference type="GO" id="GO:0043842">
    <property type="term" value="F:Kdo transferase activity"/>
    <property type="evidence" value="ECO:0007669"/>
    <property type="project" value="UniProtKB-EC"/>
</dbReference>
<keyword evidence="5" id="KW-0472">Membrane</keyword>
<dbReference type="Gene3D" id="3.40.50.2000">
    <property type="entry name" value="Glycogen Phosphorylase B"/>
    <property type="match status" value="1"/>
</dbReference>
<comment type="function">
    <text evidence="9">Involved in lipopolysaccharide (LPS) biosynthesis. Catalyzes the transfer of 3-deoxy-D-manno-octulosonate (Kdo) residue(s) from CMP-Kdo to lipid IV(A), the tetraacyldisaccharide-1,4'-bisphosphate precursor of lipid A.</text>
</comment>
<evidence type="ECO:0000313" key="13">
    <source>
        <dbReference type="Proteomes" id="UP000669060"/>
    </source>
</evidence>
<dbReference type="EMBL" id="JAELYA010000012">
    <property type="protein sequence ID" value="MBO3278232.1"/>
    <property type="molecule type" value="Genomic_DNA"/>
</dbReference>
<dbReference type="Pfam" id="PF04413">
    <property type="entry name" value="Glycos_transf_N"/>
    <property type="match status" value="1"/>
</dbReference>
<evidence type="ECO:0000256" key="2">
    <source>
        <dbReference type="ARBA" id="ARBA00004713"/>
    </source>
</evidence>
<keyword evidence="9" id="KW-1003">Cell membrane</keyword>
<dbReference type="InterPro" id="IPR038107">
    <property type="entry name" value="Glycos_transf_N_sf"/>
</dbReference>
<evidence type="ECO:0000256" key="4">
    <source>
        <dbReference type="ARBA" id="ARBA00019077"/>
    </source>
</evidence>
<evidence type="ECO:0000259" key="10">
    <source>
        <dbReference type="Pfam" id="PF00534"/>
    </source>
</evidence>
<dbReference type="SUPFAM" id="SSF53756">
    <property type="entry name" value="UDP-Glycosyltransferase/glycogen phosphorylase"/>
    <property type="match status" value="1"/>
</dbReference>
<dbReference type="Gene3D" id="3.40.50.11720">
    <property type="entry name" value="3-Deoxy-D-manno-octulosonic-acid transferase, N-terminal domain"/>
    <property type="match status" value="1"/>
</dbReference>
<dbReference type="Pfam" id="PF00534">
    <property type="entry name" value="Glycos_transf_1"/>
    <property type="match status" value="1"/>
</dbReference>
<proteinExistence type="inferred from homology"/>